<keyword evidence="5 9" id="KW-0862">Zinc</keyword>
<evidence type="ECO:0000256" key="3">
    <source>
        <dbReference type="ARBA" id="ARBA00022723"/>
    </source>
</evidence>
<dbReference type="GO" id="GO:0004222">
    <property type="term" value="F:metalloendopeptidase activity"/>
    <property type="evidence" value="ECO:0007669"/>
    <property type="project" value="UniProtKB-EC"/>
</dbReference>
<dbReference type="Pfam" id="PF19310">
    <property type="entry name" value="TOP_N"/>
    <property type="match status" value="1"/>
</dbReference>
<evidence type="ECO:0000313" key="13">
    <source>
        <dbReference type="EMBL" id="CAE0410168.1"/>
    </source>
</evidence>
<evidence type="ECO:0000256" key="7">
    <source>
        <dbReference type="ARBA" id="ARBA00024603"/>
    </source>
</evidence>
<dbReference type="AlphaFoldDB" id="A0A7S3L3M3"/>
<name>A0A7S3L3M3_9STRA</name>
<organism evidence="13">
    <name type="scientific">Amphora coffeiformis</name>
    <dbReference type="NCBI Taxonomy" id="265554"/>
    <lineage>
        <taxon>Eukaryota</taxon>
        <taxon>Sar</taxon>
        <taxon>Stramenopiles</taxon>
        <taxon>Ochrophyta</taxon>
        <taxon>Bacillariophyta</taxon>
        <taxon>Bacillariophyceae</taxon>
        <taxon>Bacillariophycidae</taxon>
        <taxon>Thalassiophysales</taxon>
        <taxon>Catenulaceae</taxon>
        <taxon>Amphora</taxon>
    </lineage>
</organism>
<evidence type="ECO:0000256" key="1">
    <source>
        <dbReference type="ARBA" id="ARBA00006040"/>
    </source>
</evidence>
<dbReference type="InterPro" id="IPR001567">
    <property type="entry name" value="Pept_M3A_M3B_dom"/>
</dbReference>
<comment type="cofactor">
    <cofactor evidence="9">
        <name>Zn(2+)</name>
        <dbReference type="ChEBI" id="CHEBI:29105"/>
    </cofactor>
    <text evidence="9">Binds 1 zinc ion.</text>
</comment>
<comment type="similarity">
    <text evidence="1 9">Belongs to the peptidase M3 family.</text>
</comment>
<dbReference type="InterPro" id="IPR045090">
    <property type="entry name" value="Pept_M3A_M3B"/>
</dbReference>
<dbReference type="GO" id="GO:0046872">
    <property type="term" value="F:metal ion binding"/>
    <property type="evidence" value="ECO:0007669"/>
    <property type="project" value="UniProtKB-UniRule"/>
</dbReference>
<evidence type="ECO:0000256" key="10">
    <source>
        <dbReference type="SAM" id="Coils"/>
    </source>
</evidence>
<keyword evidence="4 9" id="KW-0378">Hydrolase</keyword>
<evidence type="ECO:0000259" key="12">
    <source>
        <dbReference type="Pfam" id="PF19310"/>
    </source>
</evidence>
<protein>
    <recommendedName>
        <fullName evidence="8">oligopeptidase A</fullName>
        <ecNumber evidence="8">3.4.24.70</ecNumber>
    </recommendedName>
</protein>
<evidence type="ECO:0000256" key="6">
    <source>
        <dbReference type="ARBA" id="ARBA00023049"/>
    </source>
</evidence>
<feature type="domain" description="Oligopeptidase A N-terminal" evidence="12">
    <location>
        <begin position="192"/>
        <end position="329"/>
    </location>
</feature>
<evidence type="ECO:0000256" key="4">
    <source>
        <dbReference type="ARBA" id="ARBA00022801"/>
    </source>
</evidence>
<dbReference type="Gene3D" id="1.10.1370.10">
    <property type="entry name" value="Neurolysin, domain 3"/>
    <property type="match status" value="1"/>
</dbReference>
<evidence type="ECO:0000256" key="2">
    <source>
        <dbReference type="ARBA" id="ARBA00022670"/>
    </source>
</evidence>
<proteinExistence type="inferred from homology"/>
<dbReference type="Gene3D" id="1.10.1370.40">
    <property type="match status" value="1"/>
</dbReference>
<dbReference type="GO" id="GO:0005829">
    <property type="term" value="C:cytosol"/>
    <property type="evidence" value="ECO:0007669"/>
    <property type="project" value="UniProtKB-ARBA"/>
</dbReference>
<feature type="domain" description="Peptidase M3A/M3B catalytic" evidence="11">
    <location>
        <begin position="418"/>
        <end position="886"/>
    </location>
</feature>
<keyword evidence="3 9" id="KW-0479">Metal-binding</keyword>
<reference evidence="13" key="1">
    <citation type="submission" date="2021-01" db="EMBL/GenBank/DDBJ databases">
        <authorList>
            <person name="Corre E."/>
            <person name="Pelletier E."/>
            <person name="Niang G."/>
            <person name="Scheremetjew M."/>
            <person name="Finn R."/>
            <person name="Kale V."/>
            <person name="Holt S."/>
            <person name="Cochrane G."/>
            <person name="Meng A."/>
            <person name="Brown T."/>
            <person name="Cohen L."/>
        </authorList>
    </citation>
    <scope>NUCLEOTIDE SEQUENCE</scope>
    <source>
        <strain evidence="13">CCMP127</strain>
    </source>
</reference>
<evidence type="ECO:0000256" key="8">
    <source>
        <dbReference type="ARBA" id="ARBA00026100"/>
    </source>
</evidence>
<dbReference type="SUPFAM" id="SSF55486">
    <property type="entry name" value="Metalloproteases ('zincins'), catalytic domain"/>
    <property type="match status" value="1"/>
</dbReference>
<dbReference type="InterPro" id="IPR024077">
    <property type="entry name" value="Neurolysin/TOP_dom2"/>
</dbReference>
<dbReference type="Pfam" id="PF01432">
    <property type="entry name" value="Peptidase_M3"/>
    <property type="match status" value="1"/>
</dbReference>
<dbReference type="EC" id="3.4.24.70" evidence="8"/>
<evidence type="ECO:0000259" key="11">
    <source>
        <dbReference type="Pfam" id="PF01432"/>
    </source>
</evidence>
<dbReference type="GO" id="GO:0006508">
    <property type="term" value="P:proteolysis"/>
    <property type="evidence" value="ECO:0007669"/>
    <property type="project" value="UniProtKB-KW"/>
</dbReference>
<dbReference type="Gene3D" id="3.40.390.10">
    <property type="entry name" value="Collagenase (Catalytic Domain)"/>
    <property type="match status" value="1"/>
</dbReference>
<keyword evidence="10" id="KW-0175">Coiled coil</keyword>
<dbReference type="CDD" id="cd06456">
    <property type="entry name" value="M3A_DCP"/>
    <property type="match status" value="1"/>
</dbReference>
<accession>A0A7S3L3M3</accession>
<comment type="catalytic activity">
    <reaction evidence="7">
        <text>Hydrolysis of oligopeptides, with broad specificity. Gly or Ala commonly occur as P1 or P1' residues, but more distant residues are also important, as is shown by the fact that Z-Gly-Pro-Gly-|-Gly-Pro-Ala is cleaved, but not Z-(Gly)(5).</text>
        <dbReference type="EC" id="3.4.24.70"/>
    </reaction>
</comment>
<dbReference type="PANTHER" id="PTHR11804:SF83">
    <property type="entry name" value="LD37516P"/>
    <property type="match status" value="1"/>
</dbReference>
<dbReference type="InterPro" id="IPR045666">
    <property type="entry name" value="OpdA_N"/>
</dbReference>
<dbReference type="InterPro" id="IPR034005">
    <property type="entry name" value="M3A_DCP"/>
</dbReference>
<dbReference type="FunFam" id="3.40.390.10:FF:000009">
    <property type="entry name" value="Oligopeptidase A"/>
    <property type="match status" value="1"/>
</dbReference>
<dbReference type="GO" id="GO:0006518">
    <property type="term" value="P:peptide metabolic process"/>
    <property type="evidence" value="ECO:0007669"/>
    <property type="project" value="TreeGrafter"/>
</dbReference>
<sequence>MPPLLSSCPKVGQRAPFAFSLLRLPTMVWYHSTPIVWWCRDNVTYMIDMRRDSRDSICCDVASNATDLPRSSPLSILSNKPPTTTTRHYVTVTRDLFLHKVSAFWCCVNQFVAGSFVMSTTALLSWTTTVVRGFRSVTASSRGALSSTCRAMSTTAEPSAASSTSTTTNAFLQQDDLPKFAKLDPSELTPAVETLLKQLQQDFAQLEKELQDKVSSNDGDIDFDDVVPTVERMQFPLGYTWGVAGHLNGVQNGPILREQYEANQPKIVQAMSAFSQSQALYQALQTVQQKLEADHDASTDFQVMQKRRAVENSLRGMTLGGVGLQGADKERFNEIKMRLAALSTSFSNNVLDETKAFALTIDDPAIVQGVPDSAKAMWANAHLMHLQAEKGADDIPKTMDPNVGPWRITGDMPSYIAVMSHLPDRNVRQKVYMHKIQTASEVNPEKNNVPAIYEILQLKQEMATMLGFENYAALSLASKMAPSVEAVTELTDLIAAKAIPAAKAELEEITAFAKEKGGEEYAKLDKLEPWDITYWSERLKESKFDLTEEETRPYFALPAVLDGMFSLVERIFNIQVTAADGETEVWNDDVRFFKVTDAASGKHIASFYLDPYSRPADKRGGAWMDVCIGKSSAVNRDVAVAYLTCNGSPPVGDTPSLMTFREVETLFHEFGHGLQHMLTEATVGDVAGINGVEWDAVELPSQFMENWCYDKPTVYGFAKHYKTGEPMPEKMFQKLCDQKTYGAGMMSCRQLYFGQLDMELHSKYDPKSAEKEGGETIWDVQKRVASKYIPHSMPLPEDRFLCSFQHIFAGGYAAGYYSYKWAEVMSADAFAAFEEAGLDDEEKVKQVGKTFRETVLSLGGGVPPMEVFKRFRGREPSPDALLRHTGLA</sequence>
<dbReference type="InterPro" id="IPR024079">
    <property type="entry name" value="MetalloPept_cat_dom_sf"/>
</dbReference>
<dbReference type="PANTHER" id="PTHR11804">
    <property type="entry name" value="PROTEASE M3 THIMET OLIGOPEPTIDASE-RELATED"/>
    <property type="match status" value="1"/>
</dbReference>
<keyword evidence="6 9" id="KW-0482">Metalloprotease</keyword>
<dbReference type="EMBL" id="HBIM01009099">
    <property type="protein sequence ID" value="CAE0410168.1"/>
    <property type="molecule type" value="Transcribed_RNA"/>
</dbReference>
<evidence type="ECO:0000256" key="9">
    <source>
        <dbReference type="RuleBase" id="RU003435"/>
    </source>
</evidence>
<gene>
    <name evidence="13" type="ORF">ACOF00016_LOCUS7702</name>
</gene>
<feature type="coiled-coil region" evidence="10">
    <location>
        <begin position="189"/>
        <end position="216"/>
    </location>
</feature>
<evidence type="ECO:0000256" key="5">
    <source>
        <dbReference type="ARBA" id="ARBA00022833"/>
    </source>
</evidence>
<keyword evidence="2 9" id="KW-0645">Protease</keyword>